<name>A0A0C6G2Y4_9ODON</name>
<feature type="compositionally biased region" description="Basic and acidic residues" evidence="1">
    <location>
        <begin position="1"/>
        <end position="10"/>
    </location>
</feature>
<feature type="compositionally biased region" description="Acidic residues" evidence="1">
    <location>
        <begin position="55"/>
        <end position="64"/>
    </location>
</feature>
<evidence type="ECO:0000313" key="2">
    <source>
        <dbReference type="EMBL" id="BAQ54882.1"/>
    </source>
</evidence>
<feature type="region of interest" description="Disordered" evidence="1">
    <location>
        <begin position="1"/>
        <end position="25"/>
    </location>
</feature>
<protein>
    <submittedName>
        <fullName evidence="2">Pteropsin protein</fullName>
    </submittedName>
</protein>
<proteinExistence type="evidence at transcript level"/>
<feature type="region of interest" description="Disordered" evidence="1">
    <location>
        <begin position="39"/>
        <end position="84"/>
    </location>
</feature>
<feature type="compositionally biased region" description="Basic and acidic residues" evidence="1">
    <location>
        <begin position="71"/>
        <end position="84"/>
    </location>
</feature>
<reference evidence="2" key="1">
    <citation type="journal article" date="2015" name="Proc. Natl. Acad. Sci. U.S.A.">
        <title>Extraordinary diversity of visual opsin genes in dragonflies.</title>
        <authorList>
            <person name="Futahashi R."/>
            <person name="Kawahara-Miki R."/>
            <person name="Kinoshita M."/>
            <person name="Yoshitake K."/>
            <person name="Yajima S."/>
            <person name="Arikawa K."/>
            <person name="Fukatsu T."/>
        </authorList>
    </citation>
    <scope>NUCLEOTIDE SEQUENCE</scope>
</reference>
<sequence>GFLRGRDRKSSNRTGGRGPRKLVAKGNGVLSDVRKGKQCCRRGAGNRETSVAMGDGEDAEEEVEMSLLSKSEADSSQPEKREAV</sequence>
<gene>
    <name evidence="2" type="primary">pteropsin</name>
</gene>
<dbReference type="AlphaFoldDB" id="A0A0C6G2Y4"/>
<evidence type="ECO:0000256" key="1">
    <source>
        <dbReference type="SAM" id="MobiDB-lite"/>
    </source>
</evidence>
<accession>A0A0C6G2Y4</accession>
<dbReference type="EMBL" id="LC009235">
    <property type="protein sequence ID" value="BAQ54882.1"/>
    <property type="molecule type" value="mRNA"/>
</dbReference>
<organism evidence="2">
    <name type="scientific">Epiophlebia superstes</name>
    <dbReference type="NCBI Taxonomy" id="126247"/>
    <lineage>
        <taxon>Eukaryota</taxon>
        <taxon>Metazoa</taxon>
        <taxon>Ecdysozoa</taxon>
        <taxon>Arthropoda</taxon>
        <taxon>Hexapoda</taxon>
        <taxon>Insecta</taxon>
        <taxon>Pterygota</taxon>
        <taxon>Palaeoptera</taxon>
        <taxon>Odonata</taxon>
        <taxon>Epiprocta</taxon>
        <taxon>Anisozygoptera</taxon>
        <taxon>Epiophlebioidea</taxon>
        <taxon>Epiophlebiidae</taxon>
        <taxon>Epiophlebia</taxon>
    </lineage>
</organism>
<feature type="non-terminal residue" evidence="2">
    <location>
        <position position="1"/>
    </location>
</feature>